<evidence type="ECO:0000256" key="4">
    <source>
        <dbReference type="ARBA" id="ARBA00022723"/>
    </source>
</evidence>
<dbReference type="SUPFAM" id="SSF57850">
    <property type="entry name" value="RING/U-box"/>
    <property type="match status" value="2"/>
</dbReference>
<keyword evidence="10" id="KW-1133">Transmembrane helix</keyword>
<dbReference type="SUPFAM" id="SSF53474">
    <property type="entry name" value="alpha/beta-Hydrolases"/>
    <property type="match status" value="2"/>
</dbReference>
<feature type="transmembrane region" description="Helical" evidence="10">
    <location>
        <begin position="473"/>
        <end position="501"/>
    </location>
</feature>
<dbReference type="Gene3D" id="3.30.40.10">
    <property type="entry name" value="Zinc/RING finger domain, C3HC4 (zinc finger)"/>
    <property type="match status" value="2"/>
</dbReference>
<evidence type="ECO:0000256" key="8">
    <source>
        <dbReference type="PROSITE-ProRule" id="PRU00175"/>
    </source>
</evidence>
<dbReference type="PANTHER" id="PTHR11559">
    <property type="entry name" value="CARBOXYLESTERASE"/>
    <property type="match status" value="1"/>
</dbReference>
<dbReference type="Pfam" id="PF12906">
    <property type="entry name" value="RINGv"/>
    <property type="match status" value="2"/>
</dbReference>
<feature type="domain" description="RING-CH-type" evidence="12">
    <location>
        <begin position="136"/>
        <end position="195"/>
    </location>
</feature>
<comment type="caution">
    <text evidence="13">The sequence shown here is derived from an EMBL/GenBank/DDBJ whole genome shotgun (WGS) entry which is preliminary data.</text>
</comment>
<evidence type="ECO:0000259" key="12">
    <source>
        <dbReference type="PROSITE" id="PS51292"/>
    </source>
</evidence>
<evidence type="ECO:0000256" key="10">
    <source>
        <dbReference type="SAM" id="Phobius"/>
    </source>
</evidence>
<gene>
    <name evidence="13" type="ORF">QR680_018149</name>
</gene>
<evidence type="ECO:0000256" key="2">
    <source>
        <dbReference type="ARBA" id="ARBA00010515"/>
    </source>
</evidence>
<evidence type="ECO:0000313" key="14">
    <source>
        <dbReference type="Proteomes" id="UP001175271"/>
    </source>
</evidence>
<comment type="similarity">
    <text evidence="2">Belongs to the 'GDXG' lipolytic enzyme family.</text>
</comment>
<feature type="transmembrane region" description="Helical" evidence="10">
    <location>
        <begin position="256"/>
        <end position="277"/>
    </location>
</feature>
<accession>A0AA39HJ40</accession>
<keyword evidence="5 8" id="KW-0863">Zinc-finger</keyword>
<dbReference type="InterPro" id="IPR011016">
    <property type="entry name" value="Znf_RING-CH"/>
</dbReference>
<dbReference type="Pfam" id="PF00135">
    <property type="entry name" value="COesterase"/>
    <property type="match status" value="3"/>
</dbReference>
<dbReference type="PROSITE" id="PS50089">
    <property type="entry name" value="ZF_RING_2"/>
    <property type="match status" value="1"/>
</dbReference>
<dbReference type="SMART" id="SM00744">
    <property type="entry name" value="RINGv"/>
    <property type="match status" value="2"/>
</dbReference>
<evidence type="ECO:0000256" key="3">
    <source>
        <dbReference type="ARBA" id="ARBA00022487"/>
    </source>
</evidence>
<evidence type="ECO:0000313" key="13">
    <source>
        <dbReference type="EMBL" id="KAK0405703.1"/>
    </source>
</evidence>
<organism evidence="13 14">
    <name type="scientific">Steinernema hermaphroditum</name>
    <dbReference type="NCBI Taxonomy" id="289476"/>
    <lineage>
        <taxon>Eukaryota</taxon>
        <taxon>Metazoa</taxon>
        <taxon>Ecdysozoa</taxon>
        <taxon>Nematoda</taxon>
        <taxon>Chromadorea</taxon>
        <taxon>Rhabditida</taxon>
        <taxon>Tylenchina</taxon>
        <taxon>Panagrolaimomorpha</taxon>
        <taxon>Strongyloidoidea</taxon>
        <taxon>Steinernematidae</taxon>
        <taxon>Steinernema</taxon>
    </lineage>
</organism>
<dbReference type="InterPro" id="IPR013083">
    <property type="entry name" value="Znf_RING/FYVE/PHD"/>
</dbReference>
<feature type="compositionally biased region" description="Low complexity" evidence="9">
    <location>
        <begin position="21"/>
        <end position="35"/>
    </location>
</feature>
<dbReference type="PROSITE" id="PS51292">
    <property type="entry name" value="ZF_RING_CH"/>
    <property type="match status" value="2"/>
</dbReference>
<evidence type="ECO:0008006" key="15">
    <source>
        <dbReference type="Google" id="ProtNLM"/>
    </source>
</evidence>
<protein>
    <recommendedName>
        <fullName evidence="15">RING-CH-type domain-containing protein</fullName>
    </recommendedName>
</protein>
<keyword evidence="10" id="KW-0812">Transmembrane</keyword>
<evidence type="ECO:0000256" key="9">
    <source>
        <dbReference type="SAM" id="MobiDB-lite"/>
    </source>
</evidence>
<dbReference type="EMBL" id="JAUCMV010000004">
    <property type="protein sequence ID" value="KAK0405703.1"/>
    <property type="molecule type" value="Genomic_DNA"/>
</dbReference>
<keyword evidence="7" id="KW-0862">Zinc</keyword>
<evidence type="ECO:0000256" key="1">
    <source>
        <dbReference type="ARBA" id="ARBA00005964"/>
    </source>
</evidence>
<feature type="domain" description="RING-CH-type" evidence="12">
    <location>
        <begin position="350"/>
        <end position="412"/>
    </location>
</feature>
<feature type="transmembrane region" description="Helical" evidence="10">
    <location>
        <begin position="960"/>
        <end position="984"/>
    </location>
</feature>
<feature type="transmembrane region" description="Helical" evidence="10">
    <location>
        <begin position="431"/>
        <end position="453"/>
    </location>
</feature>
<keyword evidence="6" id="KW-0378">Hydrolase</keyword>
<dbReference type="InterPro" id="IPR002018">
    <property type="entry name" value="CarbesteraseB"/>
</dbReference>
<dbReference type="InterPro" id="IPR019826">
    <property type="entry name" value="Carboxylesterase_B_AS"/>
</dbReference>
<dbReference type="InterPro" id="IPR050309">
    <property type="entry name" value="Type-B_Carboxylest/Lipase"/>
</dbReference>
<keyword evidence="10" id="KW-0472">Membrane</keyword>
<dbReference type="GO" id="GO:0052689">
    <property type="term" value="F:carboxylic ester hydrolase activity"/>
    <property type="evidence" value="ECO:0007669"/>
    <property type="project" value="UniProtKB-KW"/>
</dbReference>
<dbReference type="PROSITE" id="PS00122">
    <property type="entry name" value="CARBOXYLESTERASE_B_1"/>
    <property type="match status" value="2"/>
</dbReference>
<proteinExistence type="inferred from homology"/>
<name>A0AA39HJ40_9BILA</name>
<keyword evidence="4" id="KW-0479">Metal-binding</keyword>
<dbReference type="Gene3D" id="3.40.50.1820">
    <property type="entry name" value="alpha/beta hydrolase"/>
    <property type="match status" value="3"/>
</dbReference>
<dbReference type="GO" id="GO:0008270">
    <property type="term" value="F:zinc ion binding"/>
    <property type="evidence" value="ECO:0007669"/>
    <property type="project" value="UniProtKB-KW"/>
</dbReference>
<evidence type="ECO:0000256" key="5">
    <source>
        <dbReference type="ARBA" id="ARBA00022771"/>
    </source>
</evidence>
<dbReference type="InterPro" id="IPR029058">
    <property type="entry name" value="AB_hydrolase_fold"/>
</dbReference>
<dbReference type="Proteomes" id="UP001175271">
    <property type="component" value="Unassembled WGS sequence"/>
</dbReference>
<keyword evidence="14" id="KW-1185">Reference proteome</keyword>
<feature type="domain" description="RING-type" evidence="11">
    <location>
        <begin position="144"/>
        <end position="189"/>
    </location>
</feature>
<keyword evidence="3" id="KW-0719">Serine esterase</keyword>
<reference evidence="13" key="1">
    <citation type="submission" date="2023-06" db="EMBL/GenBank/DDBJ databases">
        <title>Genomic analysis of the entomopathogenic nematode Steinernema hermaphroditum.</title>
        <authorList>
            <person name="Schwarz E.M."/>
            <person name="Heppert J.K."/>
            <person name="Baniya A."/>
            <person name="Schwartz H.T."/>
            <person name="Tan C.-H."/>
            <person name="Antoshechkin I."/>
            <person name="Sternberg P.W."/>
            <person name="Goodrich-Blair H."/>
            <person name="Dillman A.R."/>
        </authorList>
    </citation>
    <scope>NUCLEOTIDE SEQUENCE</scope>
    <source>
        <strain evidence="13">PS9179</strain>
        <tissue evidence="13">Whole animal</tissue>
    </source>
</reference>
<dbReference type="CDD" id="cd16495">
    <property type="entry name" value="RING_CH-C4HC3_MARCH"/>
    <property type="match status" value="2"/>
</dbReference>
<feature type="region of interest" description="Disordered" evidence="9">
    <location>
        <begin position="1"/>
        <end position="35"/>
    </location>
</feature>
<dbReference type="InterPro" id="IPR002168">
    <property type="entry name" value="Lipase_GDXG_HIS_AS"/>
</dbReference>
<dbReference type="PROSITE" id="PS00941">
    <property type="entry name" value="CARBOXYLESTERASE_B_2"/>
    <property type="match status" value="1"/>
</dbReference>
<dbReference type="InterPro" id="IPR001841">
    <property type="entry name" value="Znf_RING"/>
</dbReference>
<evidence type="ECO:0000259" key="11">
    <source>
        <dbReference type="PROSITE" id="PS50089"/>
    </source>
</evidence>
<feature type="transmembrane region" description="Helical" evidence="10">
    <location>
        <begin position="215"/>
        <end position="236"/>
    </location>
</feature>
<comment type="similarity">
    <text evidence="1">Belongs to the type-B carboxylesterase/lipase family.</text>
</comment>
<evidence type="ECO:0000256" key="7">
    <source>
        <dbReference type="ARBA" id="ARBA00022833"/>
    </source>
</evidence>
<evidence type="ECO:0000256" key="6">
    <source>
        <dbReference type="ARBA" id="ARBA00022801"/>
    </source>
</evidence>
<dbReference type="PROSITE" id="PS01173">
    <property type="entry name" value="LIPASE_GDXG_HIS"/>
    <property type="match status" value="1"/>
</dbReference>
<sequence length="1518" mass="169703">MAVGPGDTANHECPSPSSINTTQLSSVSLSSTPSRTSFTTALESNFEVAGEEIDLTCSQVSEALEATEHTSSGCHVVLPMSADSRMTEMLILNRNEGGRSNLEAGTANQQEEKTLSKGVHFADPIAVIKSQTSLSSLNSDRRACRICQSETGDMVRPCACAGTMGDIHENCLNTWIQRSNRGNTCEICKQEYSRSGKVFKPLLKWSKPRMKEGHLFEAITAGGLIFSIYYMWLLLLERGFYQRIILKRGFMRSHDIARLMIFLLLLLMLLKGIYIVITRFMYYLRKQQTVHFVDNPGCQQQIFLRPRDSDIVDTFLKDMIAFVFYEVEVPEFTTCFCGLWPAGSPKPSREVGDEGPICRICLSETGVLVRPCACSGSIGYVHRECLGCWTTVDKKAKAREECELCKTKFAVEGTMCLAMANWAPPKMTCKVLMVVCGVLGLTFSLLYIALLLDDRFFFDRVLRRNCRPQVEDVAYLLLAGLLIVGVIFLGCIGIHGTIVYLRKQRIPKFVDSSSPKRVTPWDGTKTAFDYGSSCYPKARRPPRGNETFGEDCLYLNVFAPTESSPDGYAVLFYIFGGQLGPPLDFVHETIPSFGGDPERITVAGHSSGSACVSALTLSPHSNHLFAQAIHLSGSIFSKFMLYDRVVNESLLLASEMGCDGTSAEVRDCMKRKDVDDFYGAYERIGPVTDRIVDRRFYPLLDGLFFPSSLEELAKKAPKKPTLAGLTDMEGGFLTMGFSNNSMVSIPSNRWDSYGRVDLLSAIALVCHNITQLCHQMEEFYAKEDGNSTYYLTKLSQMVGDIMYNIPLTKEMSLKVDMGWPVYLYLQEHFSMTNRGHIPVSGAFHANEIVYLFGAALRSKMEFTDDDRRFQKDLLGAISSFVKWGRPHVERTNWDPATRHRPTRHIRFSSKNTMNITYFDESRSFWVERVESALLGAVFPWYKQSDAVDRIDLMSKANKKVFLCVGSLIAIVMIVLIALILFLTLERSHGGVDSDESPLVETPLGDVQGFRYREANVFLGIRFASAERFMPPNIVEPWNETYKATSFGSACYPYTSLPVSDVGSDDCLFMNIITPKEPSPEPDGYPILVFIHGGGFEFGSASHYEFEVIAQNFVSRGLIFVSFNYRLGPFGFFSTGDGVASGNNGLWDQGTALVFVHKVIESFGGDRNRITVSGQSAGSMSITALTLSLQTNGLFDQAIMMSGSLFAPALYSDRVVDQSQILARALGCNDSSSSENVFECVRSKNISDFYDVFDSLPPINDELIGIRFHPRLNCSFFSSDLRSLTRIASPKPTIIGITDTEAGLFTMSDDHWSPVAISKTERPTFGETQLERILRILSGKSEDFFHLLKQFYIDRSAPDQARDSSFYLTRLTEVASDATFNIPVIQEALIKKNAGWPMYLYLETNIESVHKGLPINGTFHNTDLRNLFHKVAHNAYQEAMIEGFVSFVKNGEPTVNGTHWRPITQAFTHFVFGKENEMSVAPMMKESMDFWFDKVATSMDKKDFSPSVPLVFCETNCYA</sequence>
<dbReference type="InterPro" id="IPR019819">
    <property type="entry name" value="Carboxylesterase_B_CS"/>
</dbReference>